<keyword evidence="3 7" id="KW-0812">Transmembrane</keyword>
<protein>
    <recommendedName>
        <fullName evidence="8">Polysaccharide chain length determinant N-terminal domain-containing protein</fullName>
    </recommendedName>
</protein>
<dbReference type="Proteomes" id="UP000322876">
    <property type="component" value="Unassembled WGS sequence"/>
</dbReference>
<evidence type="ECO:0000256" key="5">
    <source>
        <dbReference type="ARBA" id="ARBA00023136"/>
    </source>
</evidence>
<evidence type="ECO:0000313" key="10">
    <source>
        <dbReference type="Proteomes" id="UP000322876"/>
    </source>
</evidence>
<dbReference type="InterPro" id="IPR050445">
    <property type="entry name" value="Bact_polysacc_biosynth/exp"/>
</dbReference>
<dbReference type="GO" id="GO:0005886">
    <property type="term" value="C:plasma membrane"/>
    <property type="evidence" value="ECO:0007669"/>
    <property type="project" value="UniProtKB-SubCell"/>
</dbReference>
<comment type="caution">
    <text evidence="9">The sequence shown here is derived from an EMBL/GenBank/DDBJ whole genome shotgun (WGS) entry which is preliminary data.</text>
</comment>
<dbReference type="AlphaFoldDB" id="A0A5A8F478"/>
<evidence type="ECO:0000256" key="2">
    <source>
        <dbReference type="ARBA" id="ARBA00022475"/>
    </source>
</evidence>
<feature type="coiled-coil region" evidence="6">
    <location>
        <begin position="162"/>
        <end position="189"/>
    </location>
</feature>
<keyword evidence="6" id="KW-0175">Coiled coil</keyword>
<dbReference type="GO" id="GO:0004713">
    <property type="term" value="F:protein tyrosine kinase activity"/>
    <property type="evidence" value="ECO:0007669"/>
    <property type="project" value="TreeGrafter"/>
</dbReference>
<dbReference type="PANTHER" id="PTHR32309:SF13">
    <property type="entry name" value="FERRIC ENTEROBACTIN TRANSPORT PROTEIN FEPE"/>
    <property type="match status" value="1"/>
</dbReference>
<sequence>MKLENKSQYQNIPNYYEDEIDLYELWLTIKKYKKLIFAIVIVSLIIATLYTFLTPRVYTVENTLFLPNLKTINDTLFSSSSGSKTSDRSIFNKNDIKNLLSNLDKYDENTLKNYLKLNDDEIQTLKSIKVSDIKRGNLLTIRIDVQDIALAKNILNKILDYINNLNLIKESLQQNKLLLEKERDNLYAKIVEYKFLIKKLKSFNHQRDNLYLGFDPYGALLDVEHKYNLILETLKTYNKFNKITYLSDPIYPNKPSKPKTKLIIAVSFITSLMFGIFLAFFIEWIKNAQKRYEKNN</sequence>
<evidence type="ECO:0000256" key="6">
    <source>
        <dbReference type="SAM" id="Coils"/>
    </source>
</evidence>
<feature type="transmembrane region" description="Helical" evidence="7">
    <location>
        <begin position="262"/>
        <end position="285"/>
    </location>
</feature>
<comment type="subcellular location">
    <subcellularLocation>
        <location evidence="1">Cell membrane</location>
        <topology evidence="1">Multi-pass membrane protein</topology>
    </subcellularLocation>
</comment>
<organism evidence="9 10">
    <name type="scientific">Deferribacter autotrophicus</name>
    <dbReference type="NCBI Taxonomy" id="500465"/>
    <lineage>
        <taxon>Bacteria</taxon>
        <taxon>Pseudomonadati</taxon>
        <taxon>Deferribacterota</taxon>
        <taxon>Deferribacteres</taxon>
        <taxon>Deferribacterales</taxon>
        <taxon>Deferribacteraceae</taxon>
        <taxon>Deferribacter</taxon>
    </lineage>
</organism>
<dbReference type="EMBL" id="VFJB01000003">
    <property type="protein sequence ID" value="KAA0258944.1"/>
    <property type="molecule type" value="Genomic_DNA"/>
</dbReference>
<keyword evidence="2" id="KW-1003">Cell membrane</keyword>
<dbReference type="InterPro" id="IPR003856">
    <property type="entry name" value="LPS_length_determ_N"/>
</dbReference>
<dbReference type="PANTHER" id="PTHR32309">
    <property type="entry name" value="TYROSINE-PROTEIN KINASE"/>
    <property type="match status" value="1"/>
</dbReference>
<proteinExistence type="predicted"/>
<keyword evidence="4 7" id="KW-1133">Transmembrane helix</keyword>
<evidence type="ECO:0000256" key="1">
    <source>
        <dbReference type="ARBA" id="ARBA00004651"/>
    </source>
</evidence>
<name>A0A5A8F478_9BACT</name>
<reference evidence="9 10" key="1">
    <citation type="submission" date="2019-06" db="EMBL/GenBank/DDBJ databases">
        <title>Genomic insights into carbon and energy metabolism of Deferribacter autotrophicus revealed new metabolic traits in the phylum Deferribacteres.</title>
        <authorList>
            <person name="Slobodkin A.I."/>
            <person name="Slobodkina G.B."/>
            <person name="Allioux M."/>
            <person name="Alain K."/>
            <person name="Jebbar M."/>
            <person name="Shadrin V."/>
            <person name="Kublanov I.V."/>
            <person name="Toshchakov S.V."/>
            <person name="Bonch-Osmolovskaya E.A."/>
        </authorList>
    </citation>
    <scope>NUCLEOTIDE SEQUENCE [LARGE SCALE GENOMIC DNA]</scope>
    <source>
        <strain evidence="9 10">SL50</strain>
    </source>
</reference>
<keyword evidence="5 7" id="KW-0472">Membrane</keyword>
<accession>A0A5A8F478</accession>
<gene>
    <name evidence="9" type="ORF">FHQ18_03070</name>
</gene>
<evidence type="ECO:0000256" key="3">
    <source>
        <dbReference type="ARBA" id="ARBA00022692"/>
    </source>
</evidence>
<evidence type="ECO:0000256" key="4">
    <source>
        <dbReference type="ARBA" id="ARBA00022989"/>
    </source>
</evidence>
<dbReference type="Pfam" id="PF02706">
    <property type="entry name" value="Wzz"/>
    <property type="match status" value="1"/>
</dbReference>
<keyword evidence="10" id="KW-1185">Reference proteome</keyword>
<evidence type="ECO:0000259" key="8">
    <source>
        <dbReference type="Pfam" id="PF02706"/>
    </source>
</evidence>
<dbReference type="OrthoDB" id="12466at2"/>
<evidence type="ECO:0000313" key="9">
    <source>
        <dbReference type="EMBL" id="KAA0258944.1"/>
    </source>
</evidence>
<feature type="transmembrane region" description="Helical" evidence="7">
    <location>
        <begin position="35"/>
        <end position="53"/>
    </location>
</feature>
<evidence type="ECO:0000256" key="7">
    <source>
        <dbReference type="SAM" id="Phobius"/>
    </source>
</evidence>
<feature type="domain" description="Polysaccharide chain length determinant N-terminal" evidence="8">
    <location>
        <begin position="18"/>
        <end position="101"/>
    </location>
</feature>